<sequence length="91" mass="10540">MLTRSSVVFDENQKRFISLYDRYSPSLWGLILMANLPQFQSETILLNVFTIALKQLNQNQITEKQFFATLLKLACKEGLPLACLQSVWDKQ</sequence>
<organism evidence="1 2">
    <name type="scientific">Spirosoma pollinicola</name>
    <dbReference type="NCBI Taxonomy" id="2057025"/>
    <lineage>
        <taxon>Bacteria</taxon>
        <taxon>Pseudomonadati</taxon>
        <taxon>Bacteroidota</taxon>
        <taxon>Cytophagia</taxon>
        <taxon>Cytophagales</taxon>
        <taxon>Cytophagaceae</taxon>
        <taxon>Spirosoma</taxon>
    </lineage>
</organism>
<evidence type="ECO:0000313" key="1">
    <source>
        <dbReference type="EMBL" id="AUD00424.1"/>
    </source>
</evidence>
<dbReference type="EMBL" id="CP025096">
    <property type="protein sequence ID" value="AUD00424.1"/>
    <property type="molecule type" value="Genomic_DNA"/>
</dbReference>
<dbReference type="KEGG" id="spir:CWM47_00465"/>
<reference evidence="1 2" key="1">
    <citation type="submission" date="2017-11" db="EMBL/GenBank/DDBJ databases">
        <title>Taxonomic description and genome sequences of Spirosoma HA7 sp. nov., isolated from pollen microhabitat of Corylus avellana.</title>
        <authorList>
            <person name="Ambika Manirajan B."/>
            <person name="Suarez C."/>
            <person name="Ratering S."/>
            <person name="Geissler-Plaum R."/>
            <person name="Cardinale M."/>
            <person name="Sylvia S."/>
        </authorList>
    </citation>
    <scope>NUCLEOTIDE SEQUENCE [LARGE SCALE GENOMIC DNA]</scope>
    <source>
        <strain evidence="1 2">HA7</strain>
    </source>
</reference>
<proteinExistence type="predicted"/>
<name>A0A2K8YS70_9BACT</name>
<dbReference type="AlphaFoldDB" id="A0A2K8YS70"/>
<protein>
    <submittedName>
        <fullName evidence="1">Uncharacterized protein</fullName>
    </submittedName>
</protein>
<gene>
    <name evidence="1" type="ORF">CWM47_00465</name>
</gene>
<accession>A0A2K8YS70</accession>
<keyword evidence="2" id="KW-1185">Reference proteome</keyword>
<evidence type="ECO:0000313" key="2">
    <source>
        <dbReference type="Proteomes" id="UP000232883"/>
    </source>
</evidence>
<dbReference type="Proteomes" id="UP000232883">
    <property type="component" value="Chromosome"/>
</dbReference>